<organism evidence="1 3">
    <name type="scientific">Phytophthora rubi</name>
    <dbReference type="NCBI Taxonomy" id="129364"/>
    <lineage>
        <taxon>Eukaryota</taxon>
        <taxon>Sar</taxon>
        <taxon>Stramenopiles</taxon>
        <taxon>Oomycota</taxon>
        <taxon>Peronosporomycetes</taxon>
        <taxon>Peronosporales</taxon>
        <taxon>Peronosporaceae</taxon>
        <taxon>Phytophthora</taxon>
    </lineage>
</organism>
<sequence length="58" mass="6091">MKLAHSFLPSFLPLSEACGSPLVFGDHGGRSDRSTMCRACTQAGRGPVLRRSGSGVPM</sequence>
<dbReference type="Proteomes" id="UP000429607">
    <property type="component" value="Unassembled WGS sequence"/>
</dbReference>
<accession>A0A6A3J4Y0</accession>
<comment type="caution">
    <text evidence="1">The sequence shown here is derived from an EMBL/GenBank/DDBJ whole genome shotgun (WGS) entry which is preliminary data.</text>
</comment>
<gene>
    <name evidence="1" type="ORF">PR001_g21526</name>
    <name evidence="2" type="ORF">PR003_g21315</name>
</gene>
<evidence type="ECO:0000313" key="4">
    <source>
        <dbReference type="Proteomes" id="UP000434957"/>
    </source>
</evidence>
<protein>
    <submittedName>
        <fullName evidence="1">Uncharacterized protein</fullName>
    </submittedName>
</protein>
<dbReference type="EMBL" id="QXFT01001987">
    <property type="protein sequence ID" value="KAE9306157.1"/>
    <property type="molecule type" value="Genomic_DNA"/>
</dbReference>
<proteinExistence type="predicted"/>
<evidence type="ECO:0000313" key="1">
    <source>
        <dbReference type="EMBL" id="KAE8990299.1"/>
    </source>
</evidence>
<dbReference type="Proteomes" id="UP000434957">
    <property type="component" value="Unassembled WGS sequence"/>
</dbReference>
<name>A0A6A3J4Y0_9STRA</name>
<reference evidence="1 3" key="1">
    <citation type="submission" date="2018-09" db="EMBL/GenBank/DDBJ databases">
        <title>Genomic investigation of the strawberry pathogen Phytophthora fragariae indicates pathogenicity is determined by transcriptional variation in three key races.</title>
        <authorList>
            <person name="Adams T.M."/>
            <person name="Armitage A.D."/>
            <person name="Sobczyk M.K."/>
            <person name="Bates H.J."/>
            <person name="Dunwell J.M."/>
            <person name="Nellist C.F."/>
            <person name="Harrison R.J."/>
        </authorList>
    </citation>
    <scope>NUCLEOTIDE SEQUENCE [LARGE SCALE GENOMIC DNA]</scope>
    <source>
        <strain evidence="1 3">SCRP249</strain>
        <strain evidence="2 4">SCRP333</strain>
    </source>
</reference>
<dbReference type="EMBL" id="QXFV01002264">
    <property type="protein sequence ID" value="KAE8990299.1"/>
    <property type="molecule type" value="Genomic_DNA"/>
</dbReference>
<dbReference type="AlphaFoldDB" id="A0A6A3J4Y0"/>
<evidence type="ECO:0000313" key="2">
    <source>
        <dbReference type="EMBL" id="KAE9306157.1"/>
    </source>
</evidence>
<evidence type="ECO:0000313" key="3">
    <source>
        <dbReference type="Proteomes" id="UP000429607"/>
    </source>
</evidence>
<keyword evidence="4" id="KW-1185">Reference proteome</keyword>